<dbReference type="Pfam" id="PF16859">
    <property type="entry name" value="TetR_C_11"/>
    <property type="match status" value="1"/>
</dbReference>
<gene>
    <name evidence="6" type="ORF">GJB61_09505</name>
</gene>
<dbReference type="InterPro" id="IPR001647">
    <property type="entry name" value="HTH_TetR"/>
</dbReference>
<evidence type="ECO:0000256" key="1">
    <source>
        <dbReference type="ARBA" id="ARBA00023015"/>
    </source>
</evidence>
<dbReference type="EMBL" id="WJXB01000003">
    <property type="protein sequence ID" value="MRN53227.1"/>
    <property type="molecule type" value="Genomic_DNA"/>
</dbReference>
<dbReference type="SUPFAM" id="SSF48498">
    <property type="entry name" value="Tetracyclin repressor-like, C-terminal domain"/>
    <property type="match status" value="1"/>
</dbReference>
<keyword evidence="3" id="KW-0804">Transcription</keyword>
<dbReference type="PANTHER" id="PTHR30055">
    <property type="entry name" value="HTH-TYPE TRANSCRIPTIONAL REGULATOR RUTR"/>
    <property type="match status" value="1"/>
</dbReference>
<dbReference type="Proteomes" id="UP000463051">
    <property type="component" value="Unassembled WGS sequence"/>
</dbReference>
<dbReference type="GO" id="GO:0000976">
    <property type="term" value="F:transcription cis-regulatory region binding"/>
    <property type="evidence" value="ECO:0007669"/>
    <property type="project" value="TreeGrafter"/>
</dbReference>
<comment type="caution">
    <text evidence="6">The sequence shown here is derived from an EMBL/GenBank/DDBJ whole genome shotgun (WGS) entry which is preliminary data.</text>
</comment>
<reference evidence="6 7" key="1">
    <citation type="submission" date="2019-11" db="EMBL/GenBank/DDBJ databases">
        <title>Paenibacillus monticola sp. nov., a novel PGPR strain isolated from mountain sample in China.</title>
        <authorList>
            <person name="Zhao Q."/>
            <person name="Li H.-P."/>
            <person name="Zhang J.-L."/>
        </authorList>
    </citation>
    <scope>NUCLEOTIDE SEQUENCE [LARGE SCALE GENOMIC DNA]</scope>
    <source>
        <strain evidence="6 7">LC-T2</strain>
    </source>
</reference>
<protein>
    <submittedName>
        <fullName evidence="6">TetR family transcriptional regulator</fullName>
    </submittedName>
</protein>
<dbReference type="SUPFAM" id="SSF46689">
    <property type="entry name" value="Homeodomain-like"/>
    <property type="match status" value="1"/>
</dbReference>
<dbReference type="Pfam" id="PF00440">
    <property type="entry name" value="TetR_N"/>
    <property type="match status" value="1"/>
</dbReference>
<evidence type="ECO:0000259" key="5">
    <source>
        <dbReference type="PROSITE" id="PS50977"/>
    </source>
</evidence>
<evidence type="ECO:0000256" key="2">
    <source>
        <dbReference type="ARBA" id="ARBA00023125"/>
    </source>
</evidence>
<dbReference type="InterPro" id="IPR036271">
    <property type="entry name" value="Tet_transcr_reg_TetR-rel_C_sf"/>
</dbReference>
<sequence>MSEIKKKMSERGEISKVVSEKPAQTLGRKRDHTRDDKILEAAIDILVDTSFDGMTMDMVAARAKAGKATVYRRWSSKAELVRDALAWMNRNHLELESLPDTGTLREDLLVLLKPQSIAEEERKFRVLAGLGSFLQHPEFAEAGTAGIFEPWIVMNRELMNRAVVRGEIPAHADIEMACQVITSMASFRGLIQRKPFDKLFFTALIDGILLPALKNPQIAPNIMETLQDE</sequence>
<accession>A0A7X2L0Y5</accession>
<dbReference type="InterPro" id="IPR023772">
    <property type="entry name" value="DNA-bd_HTH_TetR-type_CS"/>
</dbReference>
<evidence type="ECO:0000313" key="7">
    <source>
        <dbReference type="Proteomes" id="UP000463051"/>
    </source>
</evidence>
<dbReference type="InterPro" id="IPR011075">
    <property type="entry name" value="TetR_C"/>
</dbReference>
<dbReference type="AlphaFoldDB" id="A0A7X2L0Y5"/>
<dbReference type="PROSITE" id="PS50977">
    <property type="entry name" value="HTH_TETR_2"/>
    <property type="match status" value="1"/>
</dbReference>
<dbReference type="Gene3D" id="1.10.10.60">
    <property type="entry name" value="Homeodomain-like"/>
    <property type="match status" value="1"/>
</dbReference>
<dbReference type="InterPro" id="IPR009057">
    <property type="entry name" value="Homeodomain-like_sf"/>
</dbReference>
<feature type="DNA-binding region" description="H-T-H motif" evidence="4">
    <location>
        <begin position="55"/>
        <end position="74"/>
    </location>
</feature>
<dbReference type="PROSITE" id="PS01081">
    <property type="entry name" value="HTH_TETR_1"/>
    <property type="match status" value="1"/>
</dbReference>
<dbReference type="InterPro" id="IPR050109">
    <property type="entry name" value="HTH-type_TetR-like_transc_reg"/>
</dbReference>
<keyword evidence="2 4" id="KW-0238">DNA-binding</keyword>
<dbReference type="PANTHER" id="PTHR30055:SF148">
    <property type="entry name" value="TETR-FAMILY TRANSCRIPTIONAL REGULATOR"/>
    <property type="match status" value="1"/>
</dbReference>
<name>A0A7X2L0Y5_9BACL</name>
<organism evidence="6 7">
    <name type="scientific">Paenibacillus monticola</name>
    <dbReference type="NCBI Taxonomy" id="2666075"/>
    <lineage>
        <taxon>Bacteria</taxon>
        <taxon>Bacillati</taxon>
        <taxon>Bacillota</taxon>
        <taxon>Bacilli</taxon>
        <taxon>Bacillales</taxon>
        <taxon>Paenibacillaceae</taxon>
        <taxon>Paenibacillus</taxon>
    </lineage>
</organism>
<proteinExistence type="predicted"/>
<dbReference type="RefSeq" id="WP_154118276.1">
    <property type="nucleotide sequence ID" value="NZ_WJXB01000003.1"/>
</dbReference>
<dbReference type="GO" id="GO:0003700">
    <property type="term" value="F:DNA-binding transcription factor activity"/>
    <property type="evidence" value="ECO:0007669"/>
    <property type="project" value="TreeGrafter"/>
</dbReference>
<dbReference type="Gene3D" id="1.10.357.10">
    <property type="entry name" value="Tetracycline Repressor, domain 2"/>
    <property type="match status" value="1"/>
</dbReference>
<keyword evidence="7" id="KW-1185">Reference proteome</keyword>
<evidence type="ECO:0000256" key="3">
    <source>
        <dbReference type="ARBA" id="ARBA00023163"/>
    </source>
</evidence>
<keyword evidence="1" id="KW-0805">Transcription regulation</keyword>
<feature type="domain" description="HTH tetR-type" evidence="5">
    <location>
        <begin position="32"/>
        <end position="92"/>
    </location>
</feature>
<evidence type="ECO:0000256" key="4">
    <source>
        <dbReference type="PROSITE-ProRule" id="PRU00335"/>
    </source>
</evidence>
<evidence type="ECO:0000313" key="6">
    <source>
        <dbReference type="EMBL" id="MRN53227.1"/>
    </source>
</evidence>